<organism evidence="2 3">
    <name type="scientific">Rubellimicrobium roseum</name>
    <dbReference type="NCBI Taxonomy" id="687525"/>
    <lineage>
        <taxon>Bacteria</taxon>
        <taxon>Pseudomonadati</taxon>
        <taxon>Pseudomonadota</taxon>
        <taxon>Alphaproteobacteria</taxon>
        <taxon>Rhodobacterales</taxon>
        <taxon>Roseobacteraceae</taxon>
        <taxon>Rubellimicrobium</taxon>
    </lineage>
</organism>
<keyword evidence="1" id="KW-1133">Transmembrane helix</keyword>
<accession>A0A5C4N561</accession>
<gene>
    <name evidence="2" type="ORF">FHG71_18900</name>
</gene>
<dbReference type="OrthoDB" id="8089164at2"/>
<protein>
    <submittedName>
        <fullName evidence="2">Uncharacterized protein</fullName>
    </submittedName>
</protein>
<evidence type="ECO:0000256" key="1">
    <source>
        <dbReference type="SAM" id="Phobius"/>
    </source>
</evidence>
<evidence type="ECO:0000313" key="3">
    <source>
        <dbReference type="Proteomes" id="UP000305709"/>
    </source>
</evidence>
<sequence length="201" mass="20092">MAGPGGYYNIGNAIGLLGGLALAAWNAGGSGEAATAAAGYLAGSGSAVALTVATLVFFWSGEVYHRAWADPDRPDARLNRQGDLLSAIGAVALGISLALLGMPLLAATAGLMHALGKFGSALHRPGAPPPFGWPTAWPDLFRSVVLLSRVPATLAAALALAAGVAGAGPEVIVPALLGPGVLLLCNLLWARADLLLFRPAG</sequence>
<dbReference type="AlphaFoldDB" id="A0A5C4N561"/>
<proteinExistence type="predicted"/>
<dbReference type="EMBL" id="VDFV01000045">
    <property type="protein sequence ID" value="TNC64006.1"/>
    <property type="molecule type" value="Genomic_DNA"/>
</dbReference>
<dbReference type="RefSeq" id="WP_139083259.1">
    <property type="nucleotide sequence ID" value="NZ_VDFV01000045.1"/>
</dbReference>
<feature type="transmembrane region" description="Helical" evidence="1">
    <location>
        <begin position="6"/>
        <end position="25"/>
    </location>
</feature>
<keyword evidence="1" id="KW-0812">Transmembrane</keyword>
<keyword evidence="1" id="KW-0472">Membrane</keyword>
<dbReference type="Proteomes" id="UP000305709">
    <property type="component" value="Unassembled WGS sequence"/>
</dbReference>
<name>A0A5C4N561_9RHOB</name>
<feature type="transmembrane region" description="Helical" evidence="1">
    <location>
        <begin position="84"/>
        <end position="107"/>
    </location>
</feature>
<comment type="caution">
    <text evidence="2">The sequence shown here is derived from an EMBL/GenBank/DDBJ whole genome shotgun (WGS) entry which is preliminary data.</text>
</comment>
<reference evidence="2 3" key="1">
    <citation type="submission" date="2019-06" db="EMBL/GenBank/DDBJ databases">
        <authorList>
            <person name="Jiang L."/>
        </authorList>
    </citation>
    <scope>NUCLEOTIDE SEQUENCE [LARGE SCALE GENOMIC DNA]</scope>
    <source>
        <strain evidence="2 3">YIM 48858</strain>
    </source>
</reference>
<evidence type="ECO:0000313" key="2">
    <source>
        <dbReference type="EMBL" id="TNC64006.1"/>
    </source>
</evidence>
<keyword evidence="3" id="KW-1185">Reference proteome</keyword>
<feature type="transmembrane region" description="Helical" evidence="1">
    <location>
        <begin position="37"/>
        <end position="59"/>
    </location>
</feature>
<feature type="transmembrane region" description="Helical" evidence="1">
    <location>
        <begin position="171"/>
        <end position="189"/>
    </location>
</feature>